<dbReference type="Pfam" id="PF12768">
    <property type="entry name" value="Rax2"/>
    <property type="match status" value="1"/>
</dbReference>
<gene>
    <name evidence="6" type="ORF">A1O9_04787</name>
</gene>
<evidence type="ECO:0000313" key="7">
    <source>
        <dbReference type="Proteomes" id="UP000027920"/>
    </source>
</evidence>
<keyword evidence="1" id="KW-0472">Membrane</keyword>
<dbReference type="GO" id="GO:1902929">
    <property type="term" value="C:plasma membrane of growing cell tip"/>
    <property type="evidence" value="ECO:0007669"/>
    <property type="project" value="TreeGrafter"/>
</dbReference>
<proteinExistence type="predicted"/>
<evidence type="ECO:0000256" key="2">
    <source>
        <dbReference type="SAM" id="SignalP"/>
    </source>
</evidence>
<dbReference type="STRING" id="1182545.A0A072PIJ3"/>
<evidence type="ECO:0000313" key="6">
    <source>
        <dbReference type="EMBL" id="KEF59939.1"/>
    </source>
</evidence>
<reference evidence="6 7" key="1">
    <citation type="submission" date="2013-03" db="EMBL/GenBank/DDBJ databases">
        <title>The Genome Sequence of Exophiala aquamarina CBS 119918.</title>
        <authorList>
            <consortium name="The Broad Institute Genomics Platform"/>
            <person name="Cuomo C."/>
            <person name="de Hoog S."/>
            <person name="Gorbushina A."/>
            <person name="Walker B."/>
            <person name="Young S.K."/>
            <person name="Zeng Q."/>
            <person name="Gargeya S."/>
            <person name="Fitzgerald M."/>
            <person name="Haas B."/>
            <person name="Abouelleil A."/>
            <person name="Allen A.W."/>
            <person name="Alvarado L."/>
            <person name="Arachchi H.M."/>
            <person name="Berlin A.M."/>
            <person name="Chapman S.B."/>
            <person name="Gainer-Dewar J."/>
            <person name="Goldberg J."/>
            <person name="Griggs A."/>
            <person name="Gujja S."/>
            <person name="Hansen M."/>
            <person name="Howarth C."/>
            <person name="Imamovic A."/>
            <person name="Ireland A."/>
            <person name="Larimer J."/>
            <person name="McCowan C."/>
            <person name="Murphy C."/>
            <person name="Pearson M."/>
            <person name="Poon T.W."/>
            <person name="Priest M."/>
            <person name="Roberts A."/>
            <person name="Saif S."/>
            <person name="Shea T."/>
            <person name="Sisk P."/>
            <person name="Sykes S."/>
            <person name="Wortman J."/>
            <person name="Nusbaum C."/>
            <person name="Birren B."/>
        </authorList>
    </citation>
    <scope>NUCLEOTIDE SEQUENCE [LARGE SCALE GENOMIC DNA]</scope>
    <source>
        <strain evidence="6 7">CBS 119918</strain>
    </source>
</reference>
<dbReference type="InterPro" id="IPR024982">
    <property type="entry name" value="Rax2-like_C"/>
</dbReference>
<feature type="signal peptide" evidence="2">
    <location>
        <begin position="1"/>
        <end position="26"/>
    </location>
</feature>
<sequence>MHLLSQFRPRASTALLLLATQGLSQSVPNPNLNFDSLGEVTLAGDFDAIAVYSTIGQQQGFSSNGTQSILSTLPSGAFDVLASTDAGISAMCPFVQKDGTLSGLVVGGNFTSIGGVAAQSVALLDTNNLQITPIDGVQGIVSALYCDQDTETVYIGGAFEAQNSSNAIAWKSGSFTNLPFAGFDAPVSAITRAPNGHIVFGGSFTGLGNISSFALTDPQTQVINLGTANVTAVGNTTRQGLGNPRNILCPTNNTDGSTSFLLADNTPGSWRADLAFGFEPTKLRLWNTQQEGRGTKTWRFTALPINGIMNFTYVDPETGARAFCDARCPLAPANASQPFQDFLFVNLVGMDSFRIDISDFYGDGGGLDGIEIFQNDVFAYAIEAFNDPVCEAEGTRSTATATGPWFSTPSRQSVSDYLTAVVGPTTVDSTSIVFQPDVQQSGNYSIIIYTPGCIQDSSCSARAIVTVNGTLTADGGQTFSTSVFQTNDFDKYDQVYQGFVDVTSSSFRPAITITPSGQQSDQLIVASRVKFGFISSTGGLNGLFDYDPSSDAIDTDFTQSAINNAGTTLEPGAHVLALTTRDDTIYAAGNFSDDVFENIMAFTNNNASSLADGGLNSAVTSMYSLDDFLYIGGNFTNTVEDNVEGLNNAAAYQFSKNAWVPLGAGLDGPVDAVVPMQLNTSGNQVETVIVFSGPFTQIRAFGSVPATRAPGLAIWVPSNSGWLETMNIPKQAFAGQLSSAAILPNNTWLGAGTLRSLGLAISGAAGMVSQDGRLNLQQLPITIDSASTSSNSRKRAILDSQNVTGVTSGAYYTENGENVTIFAGHFSAVATDGSTIDNLMFLNVSNNNAVTGAPPAIEAESTIMTVAVTGSLLSVGGRITGRLNNMNLAGLVLYDLGTANYRTIQPASLEGEDVVVNTIAPQPGTSALYVGGSFDRTSQGLSCPSVCMYDTATDQWNTVGSTLEGSVSDLFWAGEDLLATGNLTVEGNQTSLALYNVDRQIWTVMDNPAIPGPISAFCPAAKDEKHMWIAGTATNGSTFLIEIDNDNTRPVVDVFGPGTTIHGLKIMKLTENHESTDFLGRDRALLVTGQLNITDFGNAAAALFNGTEMQPLILASTSNGDPGTISKVFTSQEDDLTSDNRGHSRGIVVLVALCAALGTIFLIILVGIILNRIQRHRAGYKSVPSVPYADKNSNIQRVPPESLFGNLGQKQPGAPTV</sequence>
<evidence type="ECO:0008006" key="8">
    <source>
        <dbReference type="Google" id="ProtNLM"/>
    </source>
</evidence>
<dbReference type="PANTHER" id="PTHR31778:SF2">
    <property type="entry name" value="BUD SITE SELECTION PROTEIN RAX2"/>
    <property type="match status" value="1"/>
</dbReference>
<dbReference type="Pfam" id="PF20842">
    <property type="entry name" value="Rax2_2"/>
    <property type="match status" value="1"/>
</dbReference>
<dbReference type="SUPFAM" id="SSF50965">
    <property type="entry name" value="Galactose oxidase, central domain"/>
    <property type="match status" value="2"/>
</dbReference>
<dbReference type="Pfam" id="PF20843">
    <property type="entry name" value="Rax2_3"/>
    <property type="match status" value="1"/>
</dbReference>
<dbReference type="Proteomes" id="UP000027920">
    <property type="component" value="Unassembled WGS sequence"/>
</dbReference>
<protein>
    <recommendedName>
        <fullName evidence="8">Cellular morphogenesis protein</fullName>
    </recommendedName>
</protein>
<evidence type="ECO:0000259" key="5">
    <source>
        <dbReference type="Pfam" id="PF20843"/>
    </source>
</evidence>
<dbReference type="InterPro" id="IPR011043">
    <property type="entry name" value="Gal_Oxase/kelch_b-propeller"/>
</dbReference>
<dbReference type="InterPro" id="IPR015915">
    <property type="entry name" value="Kelch-typ_b-propeller"/>
</dbReference>
<dbReference type="Gene3D" id="2.120.10.80">
    <property type="entry name" value="Kelch-type beta propeller"/>
    <property type="match status" value="1"/>
</dbReference>
<feature type="domain" description="Rax2-like C-terminal" evidence="3">
    <location>
        <begin position="891"/>
        <end position="1138"/>
    </location>
</feature>
<keyword evidence="2" id="KW-0732">Signal</keyword>
<keyword evidence="1" id="KW-0812">Transmembrane</keyword>
<accession>A0A072PIJ3</accession>
<dbReference type="VEuPathDB" id="FungiDB:A1O9_04787"/>
<dbReference type="PANTHER" id="PTHR31778">
    <property type="entry name" value="BUD SITE SELECTION PROTEIN RAX2"/>
    <property type="match status" value="1"/>
</dbReference>
<dbReference type="RefSeq" id="XP_013262529.1">
    <property type="nucleotide sequence ID" value="XM_013407075.1"/>
</dbReference>
<dbReference type="HOGENOM" id="CLU_005863_0_0_1"/>
<dbReference type="GeneID" id="25279716"/>
<dbReference type="InterPro" id="IPR048265">
    <property type="entry name" value="Rax2-like_third"/>
</dbReference>
<dbReference type="InterPro" id="IPR048266">
    <property type="entry name" value="Rax2-like_second"/>
</dbReference>
<keyword evidence="1" id="KW-1133">Transmembrane helix</keyword>
<evidence type="ECO:0000256" key="1">
    <source>
        <dbReference type="SAM" id="Phobius"/>
    </source>
</evidence>
<keyword evidence="7" id="KW-1185">Reference proteome</keyword>
<dbReference type="EMBL" id="AMGV01000003">
    <property type="protein sequence ID" value="KEF59939.1"/>
    <property type="molecule type" value="Genomic_DNA"/>
</dbReference>
<dbReference type="AlphaFoldDB" id="A0A072PIJ3"/>
<comment type="caution">
    <text evidence="6">The sequence shown here is derived from an EMBL/GenBank/DDBJ whole genome shotgun (WGS) entry which is preliminary data.</text>
</comment>
<organism evidence="6 7">
    <name type="scientific">Exophiala aquamarina CBS 119918</name>
    <dbReference type="NCBI Taxonomy" id="1182545"/>
    <lineage>
        <taxon>Eukaryota</taxon>
        <taxon>Fungi</taxon>
        <taxon>Dikarya</taxon>
        <taxon>Ascomycota</taxon>
        <taxon>Pezizomycotina</taxon>
        <taxon>Eurotiomycetes</taxon>
        <taxon>Chaetothyriomycetidae</taxon>
        <taxon>Chaetothyriales</taxon>
        <taxon>Herpotrichiellaceae</taxon>
        <taxon>Exophiala</taxon>
    </lineage>
</organism>
<evidence type="ECO:0000259" key="4">
    <source>
        <dbReference type="Pfam" id="PF20842"/>
    </source>
</evidence>
<feature type="domain" description="Rax2-like third" evidence="5">
    <location>
        <begin position="378"/>
        <end position="532"/>
    </location>
</feature>
<name>A0A072PIJ3_9EURO</name>
<dbReference type="OrthoDB" id="2503993at2759"/>
<feature type="transmembrane region" description="Helical" evidence="1">
    <location>
        <begin position="1147"/>
        <end position="1170"/>
    </location>
</feature>
<evidence type="ECO:0000259" key="3">
    <source>
        <dbReference type="Pfam" id="PF12768"/>
    </source>
</evidence>
<feature type="chain" id="PRO_5001681677" description="Cellular morphogenesis protein" evidence="2">
    <location>
        <begin position="27"/>
        <end position="1217"/>
    </location>
</feature>
<feature type="domain" description="Rax2-like second" evidence="4">
    <location>
        <begin position="219"/>
        <end position="367"/>
    </location>
</feature>